<dbReference type="Proteomes" id="UP000094112">
    <property type="component" value="Unassembled WGS sequence"/>
</dbReference>
<evidence type="ECO:0000256" key="9">
    <source>
        <dbReference type="ARBA" id="ARBA00023315"/>
    </source>
</evidence>
<proteinExistence type="inferred from homology"/>
<dbReference type="GO" id="GO:0003729">
    <property type="term" value="F:mRNA binding"/>
    <property type="evidence" value="ECO:0007669"/>
    <property type="project" value="EnsemblFungi"/>
</dbReference>
<dbReference type="InterPro" id="IPR002155">
    <property type="entry name" value="Thiolase"/>
</dbReference>
<keyword evidence="4 13" id="KW-0808">Transferase</keyword>
<dbReference type="PANTHER" id="PTHR43853:SF8">
    <property type="entry name" value="3-KETOACYL-COA THIOLASE, PEROXISOMAL"/>
    <property type="match status" value="1"/>
</dbReference>
<dbReference type="InterPro" id="IPR020610">
    <property type="entry name" value="Thiolase_AS"/>
</dbReference>
<dbReference type="GO" id="GO:0006635">
    <property type="term" value="P:fatty acid beta-oxidation"/>
    <property type="evidence" value="ECO:0007669"/>
    <property type="project" value="EnsemblFungi"/>
</dbReference>
<name>A0A1E3PBH7_WICAA</name>
<keyword evidence="8" id="KW-0576">Peroxisome</keyword>
<dbReference type="GO" id="GO:0005758">
    <property type="term" value="C:mitochondrial intermembrane space"/>
    <property type="evidence" value="ECO:0007669"/>
    <property type="project" value="EnsemblFungi"/>
</dbReference>
<dbReference type="PROSITE" id="PS00098">
    <property type="entry name" value="THIOLASE_1"/>
    <property type="match status" value="1"/>
</dbReference>
<evidence type="ECO:0000256" key="6">
    <source>
        <dbReference type="ARBA" id="ARBA00022946"/>
    </source>
</evidence>
<evidence type="ECO:0000313" key="17">
    <source>
        <dbReference type="EMBL" id="ODQ62312.1"/>
    </source>
</evidence>
<evidence type="ECO:0000256" key="2">
    <source>
        <dbReference type="ARBA" id="ARBA00004872"/>
    </source>
</evidence>
<dbReference type="EC" id="2.3.1.16" evidence="10"/>
<comment type="similarity">
    <text evidence="3 13">Belongs to the thiolase-like superfamily. Thiolase family.</text>
</comment>
<dbReference type="InterPro" id="IPR020616">
    <property type="entry name" value="Thiolase_N"/>
</dbReference>
<evidence type="ECO:0000256" key="10">
    <source>
        <dbReference type="ARBA" id="ARBA00024073"/>
    </source>
</evidence>
<evidence type="ECO:0000256" key="14">
    <source>
        <dbReference type="SAM" id="MobiDB-lite"/>
    </source>
</evidence>
<dbReference type="AlphaFoldDB" id="A0A1E3PBH7"/>
<dbReference type="Gene3D" id="3.40.47.10">
    <property type="match status" value="2"/>
</dbReference>
<dbReference type="Pfam" id="PF02803">
    <property type="entry name" value="Thiolase_C"/>
    <property type="match status" value="1"/>
</dbReference>
<comment type="subcellular location">
    <subcellularLocation>
        <location evidence="1">Peroxisome</location>
    </subcellularLocation>
</comment>
<keyword evidence="5" id="KW-0276">Fatty acid metabolism</keyword>
<dbReference type="PANTHER" id="PTHR43853">
    <property type="entry name" value="3-KETOACYL-COA THIOLASE, PEROXISOMAL"/>
    <property type="match status" value="1"/>
</dbReference>
<evidence type="ECO:0000259" key="16">
    <source>
        <dbReference type="Pfam" id="PF02803"/>
    </source>
</evidence>
<evidence type="ECO:0000256" key="3">
    <source>
        <dbReference type="ARBA" id="ARBA00010982"/>
    </source>
</evidence>
<sequence>MERLNQLKNHIVSPKSQVTAQRDDDVVVVAAYRTPIAKGLKGSFKDLASDELLYKFLVKFLDTVKVDPSLIEDVACGNVLNLGAGATEHRAACIAAGIPDTAGFLAINRQCSSSLTAVNDIANKIKVGQIKIGLALGAESMSSNYGPRNMAKLSPFLHNHPEGKKCEIPMGITNENIAFNFDVSRKAQDEFAAQSYNKAEAAVANGLFKEEILPIEVDIKLPNEDEDDEDEDEKPAKTKRVLVTTDEGPRKGVTPESLGKIRPAFKKDGTTHAGNASQISDGASGVLLTRRDVAKELGLPILGKYVNFKCVGVPPEIMGVGPAYAIPAVLTAAGLSVDDIDVYEINEAFAAQALYSVHKVGIDPKKVNPRGGAIALGHPLAVTGARQVATIFRELKPGQIGVTSMCIGTGMGAAAVFVKE</sequence>
<reference evidence="17 18" key="1">
    <citation type="journal article" date="2016" name="Proc. Natl. Acad. Sci. U.S.A.">
        <title>Comparative genomics of biotechnologically important yeasts.</title>
        <authorList>
            <person name="Riley R."/>
            <person name="Haridas S."/>
            <person name="Wolfe K.H."/>
            <person name="Lopes M.R."/>
            <person name="Hittinger C.T."/>
            <person name="Goeker M."/>
            <person name="Salamov A.A."/>
            <person name="Wisecaver J.H."/>
            <person name="Long T.M."/>
            <person name="Calvey C.H."/>
            <person name="Aerts A.L."/>
            <person name="Barry K.W."/>
            <person name="Choi C."/>
            <person name="Clum A."/>
            <person name="Coughlan A.Y."/>
            <person name="Deshpande S."/>
            <person name="Douglass A.P."/>
            <person name="Hanson S.J."/>
            <person name="Klenk H.-P."/>
            <person name="LaButti K.M."/>
            <person name="Lapidus A."/>
            <person name="Lindquist E.A."/>
            <person name="Lipzen A.M."/>
            <person name="Meier-Kolthoff J.P."/>
            <person name="Ohm R.A."/>
            <person name="Otillar R.P."/>
            <person name="Pangilinan J.L."/>
            <person name="Peng Y."/>
            <person name="Rokas A."/>
            <person name="Rosa C.A."/>
            <person name="Scheuner C."/>
            <person name="Sibirny A.A."/>
            <person name="Slot J.C."/>
            <person name="Stielow J.B."/>
            <person name="Sun H."/>
            <person name="Kurtzman C.P."/>
            <person name="Blackwell M."/>
            <person name="Grigoriev I.V."/>
            <person name="Jeffries T.W."/>
        </authorList>
    </citation>
    <scope>NUCLEOTIDE SEQUENCE [LARGE SCALE GENOMIC DNA]</scope>
    <source>
        <strain evidence="18">ATCC 58044 / CBS 1984 / NCYC 433 / NRRL Y-366-8</strain>
    </source>
</reference>
<dbReference type="InterPro" id="IPR016039">
    <property type="entry name" value="Thiolase-like"/>
</dbReference>
<dbReference type="PIRSF" id="PIRSF000429">
    <property type="entry name" value="Ac-CoA_Ac_transf"/>
    <property type="match status" value="1"/>
</dbReference>
<evidence type="ECO:0000256" key="5">
    <source>
        <dbReference type="ARBA" id="ARBA00022832"/>
    </source>
</evidence>
<dbReference type="InterPro" id="IPR020615">
    <property type="entry name" value="Thiolase_acyl_enz_int_AS"/>
</dbReference>
<evidence type="ECO:0000256" key="7">
    <source>
        <dbReference type="ARBA" id="ARBA00023098"/>
    </source>
</evidence>
<feature type="region of interest" description="Disordered" evidence="14">
    <location>
        <begin position="219"/>
        <end position="240"/>
    </location>
</feature>
<dbReference type="Pfam" id="PF00108">
    <property type="entry name" value="Thiolase_N"/>
    <property type="match status" value="1"/>
</dbReference>
<keyword evidence="9 13" id="KW-0012">Acyltransferase</keyword>
<comment type="catalytic activity">
    <reaction evidence="11">
        <text>an acyl-CoA + acetyl-CoA = a 3-oxoacyl-CoA + CoA</text>
        <dbReference type="Rhea" id="RHEA:21564"/>
        <dbReference type="ChEBI" id="CHEBI:57287"/>
        <dbReference type="ChEBI" id="CHEBI:57288"/>
        <dbReference type="ChEBI" id="CHEBI:58342"/>
        <dbReference type="ChEBI" id="CHEBI:90726"/>
        <dbReference type="EC" id="2.3.1.16"/>
    </reaction>
</comment>
<protein>
    <recommendedName>
        <fullName evidence="10">acetyl-CoA C-acyltransferase</fullName>
        <ecNumber evidence="10">2.3.1.16</ecNumber>
    </recommendedName>
</protein>
<dbReference type="InterPro" id="IPR050215">
    <property type="entry name" value="Thiolase-like_sf_Thiolase"/>
</dbReference>
<feature type="domain" description="Thiolase N-terminal" evidence="15">
    <location>
        <begin position="26"/>
        <end position="291"/>
    </location>
</feature>
<dbReference type="InterPro" id="IPR020613">
    <property type="entry name" value="Thiolase_CS"/>
</dbReference>
<feature type="active site" description="Acyl-thioester intermediate" evidence="12">
    <location>
        <position position="111"/>
    </location>
</feature>
<evidence type="ECO:0000256" key="11">
    <source>
        <dbReference type="ARBA" id="ARBA00047605"/>
    </source>
</evidence>
<gene>
    <name evidence="17" type="ORF">WICANDRAFT_60376</name>
</gene>
<evidence type="ECO:0000256" key="4">
    <source>
        <dbReference type="ARBA" id="ARBA00022679"/>
    </source>
</evidence>
<evidence type="ECO:0000256" key="13">
    <source>
        <dbReference type="RuleBase" id="RU003557"/>
    </source>
</evidence>
<dbReference type="PROSITE" id="PS00099">
    <property type="entry name" value="THIOLASE_3"/>
    <property type="match status" value="1"/>
</dbReference>
<evidence type="ECO:0000259" key="15">
    <source>
        <dbReference type="Pfam" id="PF00108"/>
    </source>
</evidence>
<comment type="pathway">
    <text evidence="2">Lipid metabolism; fatty acid metabolism.</text>
</comment>
<dbReference type="NCBIfam" id="TIGR01930">
    <property type="entry name" value="AcCoA-C-Actrans"/>
    <property type="match status" value="1"/>
</dbReference>
<dbReference type="GO" id="GO:0010124">
    <property type="term" value="P:phenylacetate catabolic process"/>
    <property type="evidence" value="ECO:0007669"/>
    <property type="project" value="TreeGrafter"/>
</dbReference>
<dbReference type="RefSeq" id="XP_019041519.1">
    <property type="nucleotide sequence ID" value="XM_019182980.1"/>
</dbReference>
<organism evidence="17 18">
    <name type="scientific">Wickerhamomyces anomalus (strain ATCC 58044 / CBS 1984 / NCYC 433 / NRRL Y-366-8)</name>
    <name type="common">Yeast</name>
    <name type="synonym">Hansenula anomala</name>
    <dbReference type="NCBI Taxonomy" id="683960"/>
    <lineage>
        <taxon>Eukaryota</taxon>
        <taxon>Fungi</taxon>
        <taxon>Dikarya</taxon>
        <taxon>Ascomycota</taxon>
        <taxon>Saccharomycotina</taxon>
        <taxon>Saccharomycetes</taxon>
        <taxon>Phaffomycetales</taxon>
        <taxon>Wickerhamomycetaceae</taxon>
        <taxon>Wickerhamomyces</taxon>
    </lineage>
</organism>
<dbReference type="PROSITE" id="PS00737">
    <property type="entry name" value="THIOLASE_2"/>
    <property type="match status" value="1"/>
</dbReference>
<accession>A0A1E3PBH7</accession>
<feature type="active site" description="Proton acceptor" evidence="12">
    <location>
        <position position="406"/>
    </location>
</feature>
<dbReference type="OrthoDB" id="5404651at2759"/>
<dbReference type="GeneID" id="30200226"/>
<dbReference type="GO" id="GO:0003988">
    <property type="term" value="F:acetyl-CoA C-acyltransferase activity"/>
    <property type="evidence" value="ECO:0007669"/>
    <property type="project" value="UniProtKB-EC"/>
</dbReference>
<evidence type="ECO:0000256" key="1">
    <source>
        <dbReference type="ARBA" id="ARBA00004275"/>
    </source>
</evidence>
<feature type="active site" description="Proton acceptor" evidence="12">
    <location>
        <position position="378"/>
    </location>
</feature>
<dbReference type="InterPro" id="IPR020617">
    <property type="entry name" value="Thiolase_C"/>
</dbReference>
<dbReference type="STRING" id="683960.A0A1E3PBH7"/>
<evidence type="ECO:0000256" key="8">
    <source>
        <dbReference type="ARBA" id="ARBA00023140"/>
    </source>
</evidence>
<keyword evidence="6" id="KW-0809">Transit peptide</keyword>
<feature type="compositionally biased region" description="Acidic residues" evidence="14">
    <location>
        <begin position="224"/>
        <end position="233"/>
    </location>
</feature>
<evidence type="ECO:0000313" key="18">
    <source>
        <dbReference type="Proteomes" id="UP000094112"/>
    </source>
</evidence>
<dbReference type="CDD" id="cd00751">
    <property type="entry name" value="thiolase"/>
    <property type="match status" value="1"/>
</dbReference>
<dbReference type="EMBL" id="KV454208">
    <property type="protein sequence ID" value="ODQ62312.1"/>
    <property type="molecule type" value="Genomic_DNA"/>
</dbReference>
<evidence type="ECO:0000256" key="12">
    <source>
        <dbReference type="PIRSR" id="PIRSR000429-1"/>
    </source>
</evidence>
<dbReference type="GO" id="GO:0005782">
    <property type="term" value="C:peroxisomal matrix"/>
    <property type="evidence" value="ECO:0007669"/>
    <property type="project" value="EnsemblFungi"/>
</dbReference>
<keyword evidence="7" id="KW-0443">Lipid metabolism</keyword>
<feature type="domain" description="Thiolase C-terminal" evidence="16">
    <location>
        <begin position="300"/>
        <end position="418"/>
    </location>
</feature>
<dbReference type="SUPFAM" id="SSF53901">
    <property type="entry name" value="Thiolase-like"/>
    <property type="match status" value="2"/>
</dbReference>
<keyword evidence="18" id="KW-1185">Reference proteome</keyword>